<dbReference type="InterPro" id="IPR011010">
    <property type="entry name" value="DNA_brk_join_enz"/>
</dbReference>
<dbReference type="PANTHER" id="PTHR30349:SF64">
    <property type="entry name" value="PROPHAGE INTEGRASE INTD-RELATED"/>
    <property type="match status" value="1"/>
</dbReference>
<dbReference type="GO" id="GO:0015074">
    <property type="term" value="P:DNA integration"/>
    <property type="evidence" value="ECO:0007669"/>
    <property type="project" value="InterPro"/>
</dbReference>
<evidence type="ECO:0000256" key="2">
    <source>
        <dbReference type="ARBA" id="ARBA00023125"/>
    </source>
</evidence>
<dbReference type="SUPFAM" id="SSF56349">
    <property type="entry name" value="DNA breaking-rejoining enzymes"/>
    <property type="match status" value="1"/>
</dbReference>
<dbReference type="Gene3D" id="1.10.150.130">
    <property type="match status" value="1"/>
</dbReference>
<dbReference type="GO" id="GO:0003677">
    <property type="term" value="F:DNA binding"/>
    <property type="evidence" value="ECO:0007669"/>
    <property type="project" value="UniProtKB-UniRule"/>
</dbReference>
<keyword evidence="3" id="KW-0233">DNA recombination</keyword>
<dbReference type="PROSITE" id="PS51898">
    <property type="entry name" value="TYR_RECOMBINASE"/>
    <property type="match status" value="1"/>
</dbReference>
<evidence type="ECO:0000256" key="3">
    <source>
        <dbReference type="ARBA" id="ARBA00023172"/>
    </source>
</evidence>
<comment type="caution">
    <text evidence="7">The sequence shown here is derived from an EMBL/GenBank/DDBJ whole genome shotgun (WGS) entry which is preliminary data.</text>
</comment>
<dbReference type="InterPro" id="IPR002104">
    <property type="entry name" value="Integrase_catalytic"/>
</dbReference>
<dbReference type="AlphaFoldDB" id="A0A7X6S2Z0"/>
<dbReference type="GO" id="GO:0006310">
    <property type="term" value="P:DNA recombination"/>
    <property type="evidence" value="ECO:0007669"/>
    <property type="project" value="UniProtKB-KW"/>
</dbReference>
<gene>
    <name evidence="7" type="ORF">HF964_01385</name>
</gene>
<keyword evidence="8" id="KW-1185">Reference proteome</keyword>
<feature type="domain" description="Core-binding (CB)" evidence="6">
    <location>
        <begin position="55"/>
        <end position="139"/>
    </location>
</feature>
<dbReference type="CDD" id="cd01189">
    <property type="entry name" value="INT_ICEBs1_C_like"/>
    <property type="match status" value="1"/>
</dbReference>
<protein>
    <submittedName>
        <fullName evidence="7">Tyrosine-type recombinase/integrase</fullName>
    </submittedName>
</protein>
<organism evidence="7 8">
    <name type="scientific">Periweissella fabalis</name>
    <dbReference type="NCBI Taxonomy" id="1070421"/>
    <lineage>
        <taxon>Bacteria</taxon>
        <taxon>Bacillati</taxon>
        <taxon>Bacillota</taxon>
        <taxon>Bacilli</taxon>
        <taxon>Lactobacillales</taxon>
        <taxon>Lactobacillaceae</taxon>
        <taxon>Periweissella</taxon>
    </lineage>
</organism>
<dbReference type="InterPro" id="IPR044068">
    <property type="entry name" value="CB"/>
</dbReference>
<dbReference type="Pfam" id="PF13102">
    <property type="entry name" value="Phage_int_SAM_5"/>
    <property type="match status" value="1"/>
</dbReference>
<proteinExistence type="inferred from homology"/>
<dbReference type="Proteomes" id="UP000549765">
    <property type="component" value="Unassembled WGS sequence"/>
</dbReference>
<dbReference type="PROSITE" id="PS51900">
    <property type="entry name" value="CB"/>
    <property type="match status" value="1"/>
</dbReference>
<sequence length="347" mass="40514">MASFEKRGKKWRAVVSVMEAGARKKVSKTFNLKREAEAWATEMESDRNNGVVLVESDMLLADYFQKWYEQYRKPDIRNSTANTYHTQVYRLKKYFGDVRLNNMSSTLLQERLDEFAKDVSYSGVSTLLTRLKSALNDAILDGYIRNNVWSRLKNRAKVSDKKLKFMSATDFKRLQKYLYEHLDDDERNLMILTALETGARQGEVIALSPTDIKDDTLSITKSFSPYNMEVTLPKTPESVRTITISHRLQNVLLDHSYSDQQIFRYCRNSYISFQLRKVLKELEIPNVSFHALRHSHVSFLLYNDVALEYVSKRIGHKNPKITLEIYAHLLKERELNESEKTIELLSK</sequence>
<reference evidence="7 8" key="1">
    <citation type="submission" date="2020-04" db="EMBL/GenBank/DDBJ databases">
        <title>MicrobeNet Type strains.</title>
        <authorList>
            <person name="Nicholson A.C."/>
        </authorList>
    </citation>
    <scope>NUCLEOTIDE SEQUENCE [LARGE SCALE GENOMIC DNA]</scope>
    <source>
        <strain evidence="7 8">CCUG 61472</strain>
    </source>
</reference>
<evidence type="ECO:0000259" key="5">
    <source>
        <dbReference type="PROSITE" id="PS51898"/>
    </source>
</evidence>
<evidence type="ECO:0000256" key="1">
    <source>
        <dbReference type="ARBA" id="ARBA00008857"/>
    </source>
</evidence>
<dbReference type="InterPro" id="IPR013762">
    <property type="entry name" value="Integrase-like_cat_sf"/>
</dbReference>
<evidence type="ECO:0000313" key="8">
    <source>
        <dbReference type="Proteomes" id="UP000549765"/>
    </source>
</evidence>
<evidence type="ECO:0000313" key="7">
    <source>
        <dbReference type="EMBL" id="NKZ23462.1"/>
    </source>
</evidence>
<comment type="similarity">
    <text evidence="1">Belongs to the 'phage' integrase family.</text>
</comment>
<accession>A0A7X6S2Z0</accession>
<dbReference type="Pfam" id="PF00589">
    <property type="entry name" value="Phage_integrase"/>
    <property type="match status" value="1"/>
</dbReference>
<evidence type="ECO:0000256" key="4">
    <source>
        <dbReference type="PROSITE-ProRule" id="PRU01248"/>
    </source>
</evidence>
<dbReference type="InterPro" id="IPR010998">
    <property type="entry name" value="Integrase_recombinase_N"/>
</dbReference>
<dbReference type="InterPro" id="IPR025269">
    <property type="entry name" value="SAM-like_dom"/>
</dbReference>
<dbReference type="InterPro" id="IPR050090">
    <property type="entry name" value="Tyrosine_recombinase_XerCD"/>
</dbReference>
<dbReference type="RefSeq" id="WP_168721256.1">
    <property type="nucleotide sequence ID" value="NZ_JAAXPN010000001.1"/>
</dbReference>
<dbReference type="Gene3D" id="1.10.443.10">
    <property type="entry name" value="Intergrase catalytic core"/>
    <property type="match status" value="1"/>
</dbReference>
<keyword evidence="2 4" id="KW-0238">DNA-binding</keyword>
<name>A0A7X6S2Z0_9LACO</name>
<dbReference type="EMBL" id="JAAXPN010000001">
    <property type="protein sequence ID" value="NKZ23462.1"/>
    <property type="molecule type" value="Genomic_DNA"/>
</dbReference>
<feature type="domain" description="Tyr recombinase" evidence="5">
    <location>
        <begin position="161"/>
        <end position="339"/>
    </location>
</feature>
<dbReference type="PANTHER" id="PTHR30349">
    <property type="entry name" value="PHAGE INTEGRASE-RELATED"/>
    <property type="match status" value="1"/>
</dbReference>
<evidence type="ECO:0000259" key="6">
    <source>
        <dbReference type="PROSITE" id="PS51900"/>
    </source>
</evidence>